<dbReference type="EMBL" id="SHOA02000003">
    <property type="protein sequence ID" value="TDH68233.1"/>
    <property type="molecule type" value="Genomic_DNA"/>
</dbReference>
<dbReference type="InterPro" id="IPR041036">
    <property type="entry name" value="GH5_C"/>
</dbReference>
<dbReference type="RefSeq" id="XP_067817732.1">
    <property type="nucleotide sequence ID" value="XM_067962583.1"/>
</dbReference>
<dbReference type="AlphaFoldDB" id="A0A976IDE7"/>
<comment type="caution">
    <text evidence="6">The sequence shown here is derived from an EMBL/GenBank/DDBJ whole genome shotgun (WGS) entry which is preliminary data.</text>
</comment>
<dbReference type="GeneID" id="94348254"/>
<dbReference type="InterPro" id="IPR052066">
    <property type="entry name" value="Glycosphingolipid_Hydrolases"/>
</dbReference>
<evidence type="ECO:0000256" key="2">
    <source>
        <dbReference type="ARBA" id="ARBA00022801"/>
    </source>
</evidence>
<comment type="similarity">
    <text evidence="1">Belongs to the glycosyl hydrolase 5 (cellulase A) family.</text>
</comment>
<organism evidence="6 7">
    <name type="scientific">Bremia lactucae</name>
    <name type="common">Lettuce downy mildew</name>
    <dbReference type="NCBI Taxonomy" id="4779"/>
    <lineage>
        <taxon>Eukaryota</taxon>
        <taxon>Sar</taxon>
        <taxon>Stramenopiles</taxon>
        <taxon>Oomycota</taxon>
        <taxon>Peronosporomycetes</taxon>
        <taxon>Peronosporales</taxon>
        <taxon>Peronosporaceae</taxon>
        <taxon>Bremia</taxon>
    </lineage>
</organism>
<dbReference type="GO" id="GO:0008422">
    <property type="term" value="F:beta-glucosidase activity"/>
    <property type="evidence" value="ECO:0007669"/>
    <property type="project" value="TreeGrafter"/>
</dbReference>
<evidence type="ECO:0000259" key="5">
    <source>
        <dbReference type="Pfam" id="PF18564"/>
    </source>
</evidence>
<keyword evidence="4" id="KW-0812">Transmembrane</keyword>
<dbReference type="Pfam" id="PF18564">
    <property type="entry name" value="Glyco_hydro_5_C"/>
    <property type="match status" value="1"/>
</dbReference>
<protein>
    <recommendedName>
        <fullName evidence="5">Glycoside hydrolase family 5 C-terminal domain-containing protein</fullName>
    </recommendedName>
</protein>
<keyword evidence="4" id="KW-1133">Transmembrane helix</keyword>
<feature type="domain" description="Glycoside hydrolase family 5 C-terminal" evidence="5">
    <location>
        <begin position="47"/>
        <end position="132"/>
    </location>
</feature>
<dbReference type="Gene3D" id="2.60.40.1180">
    <property type="entry name" value="Golgi alpha-mannosidase II"/>
    <property type="match status" value="1"/>
</dbReference>
<evidence type="ECO:0000256" key="4">
    <source>
        <dbReference type="SAM" id="Phobius"/>
    </source>
</evidence>
<dbReference type="KEGG" id="blac:94348254"/>
<keyword evidence="2" id="KW-0378">Hydrolase</keyword>
<dbReference type="InterPro" id="IPR013780">
    <property type="entry name" value="Glyco_hydro_b"/>
</dbReference>
<accession>A0A976IDE7</accession>
<dbReference type="PANTHER" id="PTHR31308:SF5">
    <property type="entry name" value="ERGOSTERYL-BETA-GLUCOSIDASE"/>
    <property type="match status" value="1"/>
</dbReference>
<dbReference type="OrthoDB" id="1887033at2759"/>
<dbReference type="PANTHER" id="PTHR31308">
    <property type="match status" value="1"/>
</dbReference>
<keyword evidence="3" id="KW-0326">Glycosidase</keyword>
<sequence length="171" mass="19045">MSFNPETTQTQTTTKKRVTSTTNNAYVYTSTSGEETKLDLKDGANTRPHARKVKGSIITSNFTQSSSIFVFEYTSEGVGALEPTEIFVPYIHFPGGYRVTASDGHCTIEKHEGYDIVKHEHGSHARKHRLVVEKSKKVAARYSWFAWTGHSNIPVYVALGIAIVAPYLSFK</sequence>
<reference evidence="6 7" key="1">
    <citation type="journal article" date="2021" name="Genome Biol.">
        <title>AFLAP: assembly-free linkage analysis pipeline using k-mers from genome sequencing data.</title>
        <authorList>
            <person name="Fletcher K."/>
            <person name="Zhang L."/>
            <person name="Gil J."/>
            <person name="Han R."/>
            <person name="Cavanaugh K."/>
            <person name="Michelmore R."/>
        </authorList>
    </citation>
    <scope>NUCLEOTIDE SEQUENCE [LARGE SCALE GENOMIC DNA]</scope>
    <source>
        <strain evidence="6 7">SF5</strain>
    </source>
</reference>
<proteinExistence type="inferred from homology"/>
<evidence type="ECO:0000313" key="6">
    <source>
        <dbReference type="EMBL" id="TDH68233.1"/>
    </source>
</evidence>
<name>A0A976IDE7_BRELC</name>
<keyword evidence="7" id="KW-1185">Reference proteome</keyword>
<dbReference type="Proteomes" id="UP000294530">
    <property type="component" value="Unassembled WGS sequence"/>
</dbReference>
<gene>
    <name evidence="6" type="ORF">CCR75_004497</name>
</gene>
<dbReference type="GO" id="GO:1901135">
    <property type="term" value="P:carbohydrate derivative metabolic process"/>
    <property type="evidence" value="ECO:0007669"/>
    <property type="project" value="UniProtKB-ARBA"/>
</dbReference>
<evidence type="ECO:0000313" key="7">
    <source>
        <dbReference type="Proteomes" id="UP000294530"/>
    </source>
</evidence>
<feature type="transmembrane region" description="Helical" evidence="4">
    <location>
        <begin position="144"/>
        <end position="168"/>
    </location>
</feature>
<keyword evidence="4" id="KW-0472">Membrane</keyword>
<evidence type="ECO:0000256" key="1">
    <source>
        <dbReference type="ARBA" id="ARBA00005641"/>
    </source>
</evidence>
<evidence type="ECO:0000256" key="3">
    <source>
        <dbReference type="ARBA" id="ARBA00023295"/>
    </source>
</evidence>